<dbReference type="PANTHER" id="PTHR40688">
    <property type="match status" value="1"/>
</dbReference>
<dbReference type="InterPro" id="IPR052991">
    <property type="entry name" value="Non-func_TypeII_TA_Antitoxin"/>
</dbReference>
<name>A0A380TH20_9ZZZZ</name>
<reference evidence="1" key="1">
    <citation type="submission" date="2018-07" db="EMBL/GenBank/DDBJ databases">
        <authorList>
            <person name="Quirk P.G."/>
            <person name="Krulwich T.A."/>
        </authorList>
    </citation>
    <scope>NUCLEOTIDE SEQUENCE</scope>
</reference>
<protein>
    <submittedName>
        <fullName evidence="1">Helix-turn-helix protein, CopG</fullName>
    </submittedName>
</protein>
<sequence>MAETTTLTVRLTKEARDKLDALAESTRRSRAFLAAEAINDYVAANTWQIEAIGEAVAEADAGGPFYAHEETMDYLERRARGERPKRPKPISTS</sequence>
<dbReference type="PANTHER" id="PTHR40688:SF2">
    <property type="entry name" value="RIBBON-HELIX-HELIX PROTEIN COPG DOMAIN-CONTAINING PROTEIN"/>
    <property type="match status" value="1"/>
</dbReference>
<dbReference type="InterPro" id="IPR010985">
    <property type="entry name" value="Ribbon_hlx_hlx"/>
</dbReference>
<evidence type="ECO:0000313" key="1">
    <source>
        <dbReference type="EMBL" id="SUS07772.1"/>
    </source>
</evidence>
<dbReference type="SUPFAM" id="SSF47598">
    <property type="entry name" value="Ribbon-helix-helix"/>
    <property type="match status" value="1"/>
</dbReference>
<dbReference type="GO" id="GO:0006355">
    <property type="term" value="P:regulation of DNA-templated transcription"/>
    <property type="evidence" value="ECO:0007669"/>
    <property type="project" value="InterPro"/>
</dbReference>
<gene>
    <name evidence="1" type="ORF">DF3PB_50042</name>
</gene>
<dbReference type="CDD" id="cd22233">
    <property type="entry name" value="RHH_CopAso-like"/>
    <property type="match status" value="1"/>
</dbReference>
<dbReference type="AlphaFoldDB" id="A0A380TH20"/>
<organism evidence="1">
    <name type="scientific">metagenome</name>
    <dbReference type="NCBI Taxonomy" id="256318"/>
    <lineage>
        <taxon>unclassified sequences</taxon>
        <taxon>metagenomes</taxon>
    </lineage>
</organism>
<accession>A0A380TH20</accession>
<proteinExistence type="predicted"/>
<dbReference type="EMBL" id="UIDG01000445">
    <property type="protein sequence ID" value="SUS07772.1"/>
    <property type="molecule type" value="Genomic_DNA"/>
</dbReference>